<dbReference type="Pfam" id="PF08028">
    <property type="entry name" value="Acyl-CoA_dh_2"/>
    <property type="match status" value="1"/>
</dbReference>
<evidence type="ECO:0000256" key="8">
    <source>
        <dbReference type="ARBA" id="ARBA00034317"/>
    </source>
</evidence>
<dbReference type="EC" id="1.14.14.21" evidence="9"/>
<dbReference type="Proteomes" id="UP000317982">
    <property type="component" value="Unassembled WGS sequence"/>
</dbReference>
<keyword evidence="18" id="KW-1185">Reference proteome</keyword>
<reference evidence="17 18" key="1">
    <citation type="submission" date="2019-07" db="EMBL/GenBank/DDBJ databases">
        <title>Cryptosporangium phraense sp. nov., isolated from plant litter.</title>
        <authorList>
            <person name="Suriyachadkun C."/>
        </authorList>
    </citation>
    <scope>NUCLEOTIDE SEQUENCE [LARGE SCALE GENOMIC DNA]</scope>
    <source>
        <strain evidence="17 18">A-T 5661</strain>
    </source>
</reference>
<evidence type="ECO:0000256" key="1">
    <source>
        <dbReference type="ARBA" id="ARBA00004496"/>
    </source>
</evidence>
<dbReference type="GO" id="GO:0008470">
    <property type="term" value="F:3-methylbutanoyl-CoA dehydrogenase activity"/>
    <property type="evidence" value="ECO:0007669"/>
    <property type="project" value="TreeGrafter"/>
</dbReference>
<comment type="catalytic activity">
    <reaction evidence="13">
        <text>dibenzothiophene + 2 FMNH2 + 2 O2 = dibenzothiophene 5,5-dioxide + 2 FMN + 2 H2O + 2 H(+)</text>
        <dbReference type="Rhea" id="RHEA:49072"/>
        <dbReference type="ChEBI" id="CHEBI:15377"/>
        <dbReference type="ChEBI" id="CHEBI:15378"/>
        <dbReference type="ChEBI" id="CHEBI:15379"/>
        <dbReference type="ChEBI" id="CHEBI:23681"/>
        <dbReference type="ChEBI" id="CHEBI:57618"/>
        <dbReference type="ChEBI" id="CHEBI:58210"/>
        <dbReference type="ChEBI" id="CHEBI:90356"/>
        <dbReference type="EC" id="1.14.14.21"/>
    </reaction>
</comment>
<proteinExistence type="inferred from homology"/>
<comment type="similarity">
    <text evidence="8">Belongs to the DszC flavin monooxygenase family.</text>
</comment>
<evidence type="ECO:0000256" key="3">
    <source>
        <dbReference type="ARBA" id="ARBA00022643"/>
    </source>
</evidence>
<feature type="domain" description="Acyl-CoA dehydrogenase C-terminal" evidence="16">
    <location>
        <begin position="235"/>
        <end position="366"/>
    </location>
</feature>
<dbReference type="InterPro" id="IPR036250">
    <property type="entry name" value="AcylCo_DH-like_C"/>
</dbReference>
<dbReference type="InParanoid" id="A0A545AP22"/>
<comment type="catalytic activity">
    <reaction evidence="12">
        <text>dibenzothiophene 5-oxide + FMNH2 + O2 = dibenzothiophene 5,5-dioxide + FMN + H2O + H(+)</text>
        <dbReference type="Rhea" id="RHEA:49080"/>
        <dbReference type="ChEBI" id="CHEBI:15377"/>
        <dbReference type="ChEBI" id="CHEBI:15378"/>
        <dbReference type="ChEBI" id="CHEBI:15379"/>
        <dbReference type="ChEBI" id="CHEBI:23683"/>
        <dbReference type="ChEBI" id="CHEBI:57618"/>
        <dbReference type="ChEBI" id="CHEBI:58210"/>
        <dbReference type="ChEBI" id="CHEBI:90356"/>
    </reaction>
</comment>
<comment type="caution">
    <text evidence="17">The sequence shown here is derived from an EMBL/GenBank/DDBJ whole genome shotgun (WGS) entry which is preliminary data.</text>
</comment>
<evidence type="ECO:0000313" key="18">
    <source>
        <dbReference type="Proteomes" id="UP000317982"/>
    </source>
</evidence>
<dbReference type="GO" id="GO:0005737">
    <property type="term" value="C:cytoplasm"/>
    <property type="evidence" value="ECO:0007669"/>
    <property type="project" value="UniProtKB-SubCell"/>
</dbReference>
<keyword evidence="4" id="KW-0547">Nucleotide-binding</keyword>
<dbReference type="InterPro" id="IPR013107">
    <property type="entry name" value="Acyl-CoA_DH_C"/>
</dbReference>
<evidence type="ECO:0000256" key="4">
    <source>
        <dbReference type="ARBA" id="ARBA00022741"/>
    </source>
</evidence>
<dbReference type="InterPro" id="IPR006091">
    <property type="entry name" value="Acyl-CoA_Oxase/DH_mid-dom"/>
</dbReference>
<dbReference type="Pfam" id="PF02770">
    <property type="entry name" value="Acyl-CoA_dh_M"/>
    <property type="match status" value="1"/>
</dbReference>
<dbReference type="InterPro" id="IPR013786">
    <property type="entry name" value="AcylCoA_DH/ox_N"/>
</dbReference>
<dbReference type="PIRSF" id="PIRSF016578">
    <property type="entry name" value="HsaA"/>
    <property type="match status" value="1"/>
</dbReference>
<dbReference type="GO" id="GO:0018640">
    <property type="term" value="F:dibenzothiophene monooxygenase activity"/>
    <property type="evidence" value="ECO:0007669"/>
    <property type="project" value="RHEA"/>
</dbReference>
<evidence type="ECO:0000256" key="13">
    <source>
        <dbReference type="ARBA" id="ARBA00049456"/>
    </source>
</evidence>
<evidence type="ECO:0000256" key="5">
    <source>
        <dbReference type="ARBA" id="ARBA00023002"/>
    </source>
</evidence>
<evidence type="ECO:0000313" key="17">
    <source>
        <dbReference type="EMBL" id="TQS43001.1"/>
    </source>
</evidence>
<evidence type="ECO:0000259" key="15">
    <source>
        <dbReference type="Pfam" id="PF02771"/>
    </source>
</evidence>
<dbReference type="AlphaFoldDB" id="A0A545AP22"/>
<protein>
    <recommendedName>
        <fullName evidence="10">Dibenzothiophene monooxygenase</fullName>
        <ecNumber evidence="9">1.14.14.21</ecNumber>
    </recommendedName>
</protein>
<dbReference type="InterPro" id="IPR023922">
    <property type="entry name" value="S04_starv_induced_SfnB"/>
</dbReference>
<evidence type="ECO:0000256" key="9">
    <source>
        <dbReference type="ARBA" id="ARBA00034328"/>
    </source>
</evidence>
<dbReference type="GO" id="GO:0050660">
    <property type="term" value="F:flavin adenine dinucleotide binding"/>
    <property type="evidence" value="ECO:0007669"/>
    <property type="project" value="InterPro"/>
</dbReference>
<gene>
    <name evidence="17" type="ORF">FL583_21430</name>
</gene>
<dbReference type="SUPFAM" id="SSF56645">
    <property type="entry name" value="Acyl-CoA dehydrogenase NM domain-like"/>
    <property type="match status" value="1"/>
</dbReference>
<organism evidence="17 18">
    <name type="scientific">Cryptosporangium phraense</name>
    <dbReference type="NCBI Taxonomy" id="2593070"/>
    <lineage>
        <taxon>Bacteria</taxon>
        <taxon>Bacillati</taxon>
        <taxon>Actinomycetota</taxon>
        <taxon>Actinomycetes</taxon>
        <taxon>Cryptosporangiales</taxon>
        <taxon>Cryptosporangiaceae</taxon>
        <taxon>Cryptosporangium</taxon>
    </lineage>
</organism>
<evidence type="ECO:0000256" key="7">
    <source>
        <dbReference type="ARBA" id="ARBA00034307"/>
    </source>
</evidence>
<dbReference type="Gene3D" id="1.20.140.10">
    <property type="entry name" value="Butyryl-CoA Dehydrogenase, subunit A, domain 3"/>
    <property type="match status" value="1"/>
</dbReference>
<dbReference type="InterPro" id="IPR046373">
    <property type="entry name" value="Acyl-CoA_Oxase/DH_mid-dom_sf"/>
</dbReference>
<dbReference type="InterPro" id="IPR009100">
    <property type="entry name" value="AcylCoA_DH/oxidase_NM_dom_sf"/>
</dbReference>
<comment type="catalytic activity">
    <reaction evidence="11">
        <text>dibenzothiophene + FMNH2 + O2 = dibenzothiophene 5-oxide + FMN + H2O + H(+)</text>
        <dbReference type="Rhea" id="RHEA:49076"/>
        <dbReference type="ChEBI" id="CHEBI:15377"/>
        <dbReference type="ChEBI" id="CHEBI:15378"/>
        <dbReference type="ChEBI" id="CHEBI:15379"/>
        <dbReference type="ChEBI" id="CHEBI:23681"/>
        <dbReference type="ChEBI" id="CHEBI:23683"/>
        <dbReference type="ChEBI" id="CHEBI:57618"/>
        <dbReference type="ChEBI" id="CHEBI:58210"/>
    </reaction>
</comment>
<evidence type="ECO:0000256" key="6">
    <source>
        <dbReference type="ARBA" id="ARBA00023033"/>
    </source>
</evidence>
<evidence type="ECO:0000256" key="2">
    <source>
        <dbReference type="ARBA" id="ARBA00022630"/>
    </source>
</evidence>
<dbReference type="NCBIfam" id="TIGR04022">
    <property type="entry name" value="sulfur_SfnB"/>
    <property type="match status" value="1"/>
</dbReference>
<evidence type="ECO:0000256" key="10">
    <source>
        <dbReference type="ARBA" id="ARBA00034345"/>
    </source>
</evidence>
<dbReference type="Gene3D" id="2.40.110.10">
    <property type="entry name" value="Butyryl-CoA Dehydrogenase, subunit A, domain 2"/>
    <property type="match status" value="1"/>
</dbReference>
<evidence type="ECO:0000259" key="14">
    <source>
        <dbReference type="Pfam" id="PF02770"/>
    </source>
</evidence>
<dbReference type="SUPFAM" id="SSF47203">
    <property type="entry name" value="Acyl-CoA dehydrogenase C-terminal domain-like"/>
    <property type="match status" value="1"/>
</dbReference>
<keyword evidence="5 17" id="KW-0560">Oxidoreductase</keyword>
<dbReference type="PANTHER" id="PTHR43884">
    <property type="entry name" value="ACYL-COA DEHYDROGENASE"/>
    <property type="match status" value="1"/>
</dbReference>
<dbReference type="Pfam" id="PF02771">
    <property type="entry name" value="Acyl-CoA_dh_N"/>
    <property type="match status" value="1"/>
</dbReference>
<feature type="domain" description="Acyl-CoA oxidase/dehydrogenase middle" evidence="14">
    <location>
        <begin position="122"/>
        <end position="208"/>
    </location>
</feature>
<dbReference type="Gene3D" id="1.10.540.10">
    <property type="entry name" value="Acyl-CoA dehydrogenase/oxidase, N-terminal domain"/>
    <property type="match status" value="1"/>
</dbReference>
<name>A0A545AP22_9ACTN</name>
<dbReference type="OrthoDB" id="571684at2"/>
<accession>A0A545AP22</accession>
<comment type="subcellular location">
    <subcellularLocation>
        <location evidence="1">Cytoplasm</location>
    </subcellularLocation>
</comment>
<evidence type="ECO:0000259" key="16">
    <source>
        <dbReference type="Pfam" id="PF08028"/>
    </source>
</evidence>
<dbReference type="PANTHER" id="PTHR43884:SF12">
    <property type="entry name" value="ISOVALERYL-COA DEHYDROGENASE, MITOCHONDRIAL-RELATED"/>
    <property type="match status" value="1"/>
</dbReference>
<sequence length="391" mass="41185">MTHVVRSGREAEEIATELAATFASQAADRDRTRTLPATELAELSASGLLGISVPARFGGAEVPIVSLAEVFRLLAAADASLAQIPHSHFVFLEALRLEGTVDQRERWFGAALRGERFANAQAERGGRTAADDATTLTRCPDGGYLLRGEKFYSTGALFAHWLVVRAVLGDAKALAFLPADAPGVTVTDDWDGMGQRTTASGSVHLDDVRVDADQVVPYTPIFARPTTYGARAQVLHAALDVGIARGALTAAVTQAGTARPWWEAGVGTAVEDPLLVQQAGELEIVVRGAEALVRAAAEAIDEAGPSLSEASAARASVATAVAKVAAGRAAVEVASALFELGGTRSASEALNLSRFWRDGRTHTLHDPARWKVQHVGRWVLTGAVPPRHGQL</sequence>
<dbReference type="GO" id="GO:0006552">
    <property type="term" value="P:L-leucine catabolic process"/>
    <property type="evidence" value="ECO:0007669"/>
    <property type="project" value="TreeGrafter"/>
</dbReference>
<dbReference type="EMBL" id="VIRS01000015">
    <property type="protein sequence ID" value="TQS43001.1"/>
    <property type="molecule type" value="Genomic_DNA"/>
</dbReference>
<keyword evidence="6" id="KW-0503">Monooxygenase</keyword>
<keyword evidence="2" id="KW-0285">Flavoprotein</keyword>
<feature type="domain" description="Acyl-CoA dehydrogenase/oxidase N-terminal" evidence="15">
    <location>
        <begin position="18"/>
        <end position="115"/>
    </location>
</feature>
<evidence type="ECO:0000256" key="12">
    <source>
        <dbReference type="ARBA" id="ARBA00048445"/>
    </source>
</evidence>
<keyword evidence="3" id="KW-0288">FMN</keyword>
<evidence type="ECO:0000256" key="11">
    <source>
        <dbReference type="ARBA" id="ARBA00047859"/>
    </source>
</evidence>
<dbReference type="InterPro" id="IPR037069">
    <property type="entry name" value="AcylCoA_DH/ox_N_sf"/>
</dbReference>
<dbReference type="RefSeq" id="WP_142706487.1">
    <property type="nucleotide sequence ID" value="NZ_VIRS01000015.1"/>
</dbReference>
<comment type="pathway">
    <text evidence="7">Sulfur metabolism; dibenzothiophene degradation.</text>
</comment>